<comment type="caution">
    <text evidence="2">The sequence shown here is derived from an EMBL/GenBank/DDBJ whole genome shotgun (WGS) entry which is preliminary data.</text>
</comment>
<dbReference type="GeneID" id="69810668"/>
<gene>
    <name evidence="2" type="ORF">PV399_45070</name>
    <name evidence="3" type="ORF">PV666_49475</name>
</gene>
<dbReference type="Proteomes" id="UP001272987">
    <property type="component" value="Unassembled WGS sequence"/>
</dbReference>
<dbReference type="AlphaFoldDB" id="A0AAP6BLA6"/>
<accession>A0AAP6BLA6</accession>
<feature type="domain" description="DUF397" evidence="1">
    <location>
        <begin position="10"/>
        <end position="63"/>
    </location>
</feature>
<evidence type="ECO:0000313" key="2">
    <source>
        <dbReference type="EMBL" id="MDX2966823.1"/>
    </source>
</evidence>
<dbReference type="InterPro" id="IPR007278">
    <property type="entry name" value="DUF397"/>
</dbReference>
<evidence type="ECO:0000313" key="4">
    <source>
        <dbReference type="Proteomes" id="UP001272987"/>
    </source>
</evidence>
<dbReference type="EMBL" id="JARAWP010000057">
    <property type="protein sequence ID" value="MDX3025841.1"/>
    <property type="molecule type" value="Genomic_DNA"/>
</dbReference>
<dbReference type="EMBL" id="JARAWC010000070">
    <property type="protein sequence ID" value="MDX2966823.1"/>
    <property type="molecule type" value="Genomic_DNA"/>
</dbReference>
<proteinExistence type="predicted"/>
<organism evidence="2 5">
    <name type="scientific">Streptomyces acidiscabies</name>
    <dbReference type="NCBI Taxonomy" id="42234"/>
    <lineage>
        <taxon>Bacteria</taxon>
        <taxon>Bacillati</taxon>
        <taxon>Actinomycetota</taxon>
        <taxon>Actinomycetes</taxon>
        <taxon>Kitasatosporales</taxon>
        <taxon>Streptomycetaceae</taxon>
        <taxon>Streptomyces</taxon>
    </lineage>
</organism>
<dbReference type="Pfam" id="PF04149">
    <property type="entry name" value="DUF397"/>
    <property type="match status" value="1"/>
</dbReference>
<dbReference type="Proteomes" id="UP001282288">
    <property type="component" value="Unassembled WGS sequence"/>
</dbReference>
<evidence type="ECO:0000313" key="5">
    <source>
        <dbReference type="Proteomes" id="UP001282288"/>
    </source>
</evidence>
<keyword evidence="4" id="KW-1185">Reference proteome</keyword>
<name>A0AAP6BLA6_9ACTN</name>
<reference evidence="2 4" key="1">
    <citation type="journal article" date="2023" name="Microb. Genom.">
        <title>Mesoterricola silvestris gen. nov., sp. nov., Mesoterricola sediminis sp. nov., Geothrix oryzae sp. nov., Geothrix edaphica sp. nov., Geothrix rubra sp. nov., and Geothrix limicola sp. nov., six novel members of Acidobacteriota isolated from soils.</title>
        <authorList>
            <person name="Weisberg A.J."/>
            <person name="Pearce E."/>
            <person name="Kramer C.G."/>
            <person name="Chang J.H."/>
            <person name="Clarke C.R."/>
        </authorList>
    </citation>
    <scope>NUCLEOTIDE SEQUENCE</scope>
    <source>
        <strain evidence="3 4">NB05-1H</strain>
        <strain evidence="2">NRRL_B-16521</strain>
    </source>
</reference>
<evidence type="ECO:0000313" key="3">
    <source>
        <dbReference type="EMBL" id="MDX3025841.1"/>
    </source>
</evidence>
<protein>
    <submittedName>
        <fullName evidence="2">DUF397 domain-containing protein</fullName>
    </submittedName>
</protein>
<evidence type="ECO:0000259" key="1">
    <source>
        <dbReference type="Pfam" id="PF04149"/>
    </source>
</evidence>
<sequence length="70" mass="7712">MMRYDLPADRWAKSSYSADTSGQCVEYQLVGAEHVALGDSKDRTRGAFVFPTAAWSSFVRAVKREVLPGA</sequence>
<dbReference type="RefSeq" id="WP_010358143.1">
    <property type="nucleotide sequence ID" value="NZ_BCMK01000121.1"/>
</dbReference>